<protein>
    <submittedName>
        <fullName evidence="1">Uncharacterized protein</fullName>
    </submittedName>
</protein>
<accession>A0A974HXB2</accession>
<gene>
    <name evidence="1" type="ORF">XELAEV_18011573mg</name>
</gene>
<evidence type="ECO:0000313" key="2">
    <source>
        <dbReference type="Proteomes" id="UP000694892"/>
    </source>
</evidence>
<reference evidence="2" key="1">
    <citation type="journal article" date="2016" name="Nature">
        <title>Genome evolution in the allotetraploid frog Xenopus laevis.</title>
        <authorList>
            <person name="Session A.M."/>
            <person name="Uno Y."/>
            <person name="Kwon T."/>
            <person name="Chapman J.A."/>
            <person name="Toyoda A."/>
            <person name="Takahashi S."/>
            <person name="Fukui A."/>
            <person name="Hikosaka A."/>
            <person name="Suzuki A."/>
            <person name="Kondo M."/>
            <person name="van Heeringen S.J."/>
            <person name="Quigley I."/>
            <person name="Heinz S."/>
            <person name="Ogino H."/>
            <person name="Ochi H."/>
            <person name="Hellsten U."/>
            <person name="Lyons J.B."/>
            <person name="Simakov O."/>
            <person name="Putnam N."/>
            <person name="Stites J."/>
            <person name="Kuroki Y."/>
            <person name="Tanaka T."/>
            <person name="Michiue T."/>
            <person name="Watanabe M."/>
            <person name="Bogdanovic O."/>
            <person name="Lister R."/>
            <person name="Georgiou G."/>
            <person name="Paranjpe S.S."/>
            <person name="van Kruijsbergen I."/>
            <person name="Shu S."/>
            <person name="Carlson J."/>
            <person name="Kinoshita T."/>
            <person name="Ohta Y."/>
            <person name="Mawaribuchi S."/>
            <person name="Jenkins J."/>
            <person name="Grimwood J."/>
            <person name="Schmutz J."/>
            <person name="Mitros T."/>
            <person name="Mozaffari S.V."/>
            <person name="Suzuki Y."/>
            <person name="Haramoto Y."/>
            <person name="Yamamoto T.S."/>
            <person name="Takagi C."/>
            <person name="Heald R."/>
            <person name="Miller K."/>
            <person name="Haudenschild C."/>
            <person name="Kitzman J."/>
            <person name="Nakayama T."/>
            <person name="Izutsu Y."/>
            <person name="Robert J."/>
            <person name="Fortriede J."/>
            <person name="Burns K."/>
            <person name="Lotay V."/>
            <person name="Karimi K."/>
            <person name="Yasuoka Y."/>
            <person name="Dichmann D.S."/>
            <person name="Flajnik M.F."/>
            <person name="Houston D.W."/>
            <person name="Shendure J."/>
            <person name="DuPasquier L."/>
            <person name="Vize P.D."/>
            <person name="Zorn A.M."/>
            <person name="Ito M."/>
            <person name="Marcotte E.M."/>
            <person name="Wallingford J.B."/>
            <person name="Ito Y."/>
            <person name="Asashima M."/>
            <person name="Ueno N."/>
            <person name="Matsuda Y."/>
            <person name="Veenstra G.J."/>
            <person name="Fujiyama A."/>
            <person name="Harland R.M."/>
            <person name="Taira M."/>
            <person name="Rokhsar D.S."/>
        </authorList>
    </citation>
    <scope>NUCLEOTIDE SEQUENCE [LARGE SCALE GENOMIC DNA]</scope>
    <source>
        <strain evidence="2">J</strain>
    </source>
</reference>
<dbReference type="AlphaFoldDB" id="A0A974HXB2"/>
<name>A0A974HXB2_XENLA</name>
<dbReference type="Proteomes" id="UP000694892">
    <property type="component" value="Chromosome 2L"/>
</dbReference>
<sequence>MLQSQHNEVTHFDIMGTIIKCKNPFVVPCGHILCKKHPGDCHLGDFPLFGIKFGLFLSKIYIPVCL</sequence>
<organism evidence="1 2">
    <name type="scientific">Xenopus laevis</name>
    <name type="common">African clawed frog</name>
    <dbReference type="NCBI Taxonomy" id="8355"/>
    <lineage>
        <taxon>Eukaryota</taxon>
        <taxon>Metazoa</taxon>
        <taxon>Chordata</taxon>
        <taxon>Craniata</taxon>
        <taxon>Vertebrata</taxon>
        <taxon>Euteleostomi</taxon>
        <taxon>Amphibia</taxon>
        <taxon>Batrachia</taxon>
        <taxon>Anura</taxon>
        <taxon>Pipoidea</taxon>
        <taxon>Pipidae</taxon>
        <taxon>Xenopodinae</taxon>
        <taxon>Xenopus</taxon>
        <taxon>Xenopus</taxon>
    </lineage>
</organism>
<dbReference type="EMBL" id="CM004468">
    <property type="protein sequence ID" value="OCT93902.1"/>
    <property type="molecule type" value="Genomic_DNA"/>
</dbReference>
<evidence type="ECO:0000313" key="1">
    <source>
        <dbReference type="EMBL" id="OCT93902.1"/>
    </source>
</evidence>
<proteinExistence type="predicted"/>